<feature type="domain" description="RING-type" evidence="7">
    <location>
        <begin position="84"/>
        <end position="125"/>
    </location>
</feature>
<accession>A0ABD3TT05</accession>
<dbReference type="Proteomes" id="UP001634393">
    <property type="component" value="Unassembled WGS sequence"/>
</dbReference>
<protein>
    <recommendedName>
        <fullName evidence="2">RING-type E3 ubiquitin transferase</fullName>
        <ecNumber evidence="2">2.3.2.27</ecNumber>
    </recommendedName>
</protein>
<dbReference type="GO" id="GO:0008270">
    <property type="term" value="F:zinc ion binding"/>
    <property type="evidence" value="ECO:0007669"/>
    <property type="project" value="UniProtKB-KW"/>
</dbReference>
<dbReference type="InterPro" id="IPR013083">
    <property type="entry name" value="Znf_RING/FYVE/PHD"/>
</dbReference>
<dbReference type="Pfam" id="PF13639">
    <property type="entry name" value="zf-RING_2"/>
    <property type="match status" value="1"/>
</dbReference>
<gene>
    <name evidence="8" type="ORF">ACJIZ3_024807</name>
    <name evidence="9" type="ORF">ACJIZ3_024809</name>
</gene>
<dbReference type="EC" id="2.3.2.27" evidence="2"/>
<dbReference type="EMBL" id="JBJXBP010000003">
    <property type="protein sequence ID" value="KAL3840216.1"/>
    <property type="molecule type" value="Genomic_DNA"/>
</dbReference>
<dbReference type="SMART" id="SM00184">
    <property type="entry name" value="RING"/>
    <property type="match status" value="1"/>
</dbReference>
<evidence type="ECO:0000256" key="4">
    <source>
        <dbReference type="ARBA" id="ARBA00022771"/>
    </source>
</evidence>
<dbReference type="PROSITE" id="PS50089">
    <property type="entry name" value="ZF_RING_2"/>
    <property type="match status" value="1"/>
</dbReference>
<dbReference type="Gene3D" id="3.30.40.10">
    <property type="entry name" value="Zinc/RING finger domain, C3HC4 (zinc finger)"/>
    <property type="match status" value="1"/>
</dbReference>
<evidence type="ECO:0000313" key="8">
    <source>
        <dbReference type="EMBL" id="KAL3840216.1"/>
    </source>
</evidence>
<dbReference type="SUPFAM" id="SSF57850">
    <property type="entry name" value="RING/U-box"/>
    <property type="match status" value="1"/>
</dbReference>
<evidence type="ECO:0000256" key="1">
    <source>
        <dbReference type="ARBA" id="ARBA00000900"/>
    </source>
</evidence>
<evidence type="ECO:0000313" key="10">
    <source>
        <dbReference type="Proteomes" id="UP001634393"/>
    </source>
</evidence>
<evidence type="ECO:0000256" key="3">
    <source>
        <dbReference type="ARBA" id="ARBA00022723"/>
    </source>
</evidence>
<evidence type="ECO:0000256" key="5">
    <source>
        <dbReference type="ARBA" id="ARBA00022833"/>
    </source>
</evidence>
<evidence type="ECO:0000313" key="9">
    <source>
        <dbReference type="EMBL" id="KAL3840218.1"/>
    </source>
</evidence>
<dbReference type="PANTHER" id="PTHR15710">
    <property type="entry name" value="E3 UBIQUITIN-PROTEIN LIGASE PRAJA"/>
    <property type="match status" value="1"/>
</dbReference>
<comment type="catalytic activity">
    <reaction evidence="1">
        <text>S-ubiquitinyl-[E2 ubiquitin-conjugating enzyme]-L-cysteine + [acceptor protein]-L-lysine = [E2 ubiquitin-conjugating enzyme]-L-cysteine + N(6)-ubiquitinyl-[acceptor protein]-L-lysine.</text>
        <dbReference type="EC" id="2.3.2.27"/>
    </reaction>
</comment>
<evidence type="ECO:0000259" key="7">
    <source>
        <dbReference type="PROSITE" id="PS50089"/>
    </source>
</evidence>
<keyword evidence="10" id="KW-1185">Reference proteome</keyword>
<dbReference type="EMBL" id="JBJXBP010000003">
    <property type="protein sequence ID" value="KAL3840218.1"/>
    <property type="molecule type" value="Genomic_DNA"/>
</dbReference>
<dbReference type="InterPro" id="IPR001841">
    <property type="entry name" value="Znf_RING"/>
</dbReference>
<keyword evidence="5" id="KW-0862">Zinc</keyword>
<dbReference type="AlphaFoldDB" id="A0ABD3TT05"/>
<sequence>MIDDSIRINPPGRYKLNVAIEVTNQHNHVYDASDDMNENLMMTIIDQSMSEISCPRMVPATISSIESLKTTEFACANNGNCERCSICLDEFFNGCIVVHMPCNHSFHRDCISEWLRSSHCCPNCRFEMPTN</sequence>
<reference evidence="8 10" key="1">
    <citation type="submission" date="2024-12" db="EMBL/GenBank/DDBJ databases">
        <title>The unique morphological basis and parallel evolutionary history of personate flowers in Penstemon.</title>
        <authorList>
            <person name="Depatie T.H."/>
            <person name="Wessinger C.A."/>
        </authorList>
    </citation>
    <scope>NUCLEOTIDE SEQUENCE [LARGE SCALE GENOMIC DNA]</scope>
    <source>
        <strain evidence="8">WTNN_2</strain>
        <tissue evidence="8">Leaf</tissue>
    </source>
</reference>
<dbReference type="PANTHER" id="PTHR15710:SF77">
    <property type="entry name" value="RING-H2 FINGER PROTEIN ATL21B"/>
    <property type="match status" value="1"/>
</dbReference>
<proteinExistence type="predicted"/>
<name>A0ABD3TT05_9LAMI</name>
<dbReference type="GO" id="GO:0061630">
    <property type="term" value="F:ubiquitin protein ligase activity"/>
    <property type="evidence" value="ECO:0007669"/>
    <property type="project" value="UniProtKB-EC"/>
</dbReference>
<keyword evidence="4 6" id="KW-0863">Zinc-finger</keyword>
<evidence type="ECO:0000256" key="2">
    <source>
        <dbReference type="ARBA" id="ARBA00012483"/>
    </source>
</evidence>
<comment type="caution">
    <text evidence="8">The sequence shown here is derived from an EMBL/GenBank/DDBJ whole genome shotgun (WGS) entry which is preliminary data.</text>
</comment>
<organism evidence="8 10">
    <name type="scientific">Penstemon smallii</name>
    <dbReference type="NCBI Taxonomy" id="265156"/>
    <lineage>
        <taxon>Eukaryota</taxon>
        <taxon>Viridiplantae</taxon>
        <taxon>Streptophyta</taxon>
        <taxon>Embryophyta</taxon>
        <taxon>Tracheophyta</taxon>
        <taxon>Spermatophyta</taxon>
        <taxon>Magnoliopsida</taxon>
        <taxon>eudicotyledons</taxon>
        <taxon>Gunneridae</taxon>
        <taxon>Pentapetalae</taxon>
        <taxon>asterids</taxon>
        <taxon>lamiids</taxon>
        <taxon>Lamiales</taxon>
        <taxon>Plantaginaceae</taxon>
        <taxon>Cheloneae</taxon>
        <taxon>Penstemon</taxon>
    </lineage>
</organism>
<evidence type="ECO:0000256" key="6">
    <source>
        <dbReference type="PROSITE-ProRule" id="PRU00175"/>
    </source>
</evidence>
<keyword evidence="3" id="KW-0479">Metal-binding</keyword>